<dbReference type="GO" id="GO:0016042">
    <property type="term" value="P:lipid catabolic process"/>
    <property type="evidence" value="ECO:0007669"/>
    <property type="project" value="UniProtKB-KW"/>
</dbReference>
<evidence type="ECO:0000256" key="7">
    <source>
        <dbReference type="ARBA" id="ARBA00023098"/>
    </source>
</evidence>
<name>A0A7I8J117_SPIIN</name>
<evidence type="ECO:0000256" key="2">
    <source>
        <dbReference type="ARBA" id="ARBA00008668"/>
    </source>
</evidence>
<dbReference type="GO" id="GO:0016788">
    <property type="term" value="F:hydrolase activity, acting on ester bonds"/>
    <property type="evidence" value="ECO:0007669"/>
    <property type="project" value="InterPro"/>
</dbReference>
<keyword evidence="10" id="KW-1185">Reference proteome</keyword>
<dbReference type="InterPro" id="IPR035669">
    <property type="entry name" value="SGNH_plant_lipase-like"/>
</dbReference>
<sequence length="368" mass="39683">MTVAAAAAAALLALATFEIAACSTESPQVPCFFIFGDSLVDNGNNNGILTLARANYLPYGVDFPDGATGRFTNGRTTVDILAELLGFQGFIRPYEGTRGAAILRGLNYASGASGIREESGSNLGAHIPMGEQVQRFRGTVRQIGRLLRGNQTAVNELLGRCIFYAAMGSNDYLNNYFMPDSYSTSADYDPKTYAALLIQDYTRQLTALYDIGARKVAVGAVGQIGCIPYQLARYDGAAANGSRCNERINRAVAIYNAGLQVMVDRFNNELPNAKFTFINNYGSFKDILSNAASYGFDVIDKGCCGVGRNNGQITCLPLQQPCDDRSKYLFWDAFHPTDAANVVLAGKAFNSTARSDAYPRNIQQLAAA</sequence>
<evidence type="ECO:0000313" key="9">
    <source>
        <dbReference type="EMBL" id="CAA2624469.1"/>
    </source>
</evidence>
<dbReference type="InterPro" id="IPR051238">
    <property type="entry name" value="GDSL_esterase/lipase"/>
</dbReference>
<evidence type="ECO:0000256" key="5">
    <source>
        <dbReference type="ARBA" id="ARBA00022801"/>
    </source>
</evidence>
<comment type="subcellular location">
    <subcellularLocation>
        <location evidence="1">Secreted</location>
    </subcellularLocation>
</comment>
<dbReference type="Proteomes" id="UP001189122">
    <property type="component" value="Unassembled WGS sequence"/>
</dbReference>
<accession>A0A7I8J117</accession>
<evidence type="ECO:0000256" key="3">
    <source>
        <dbReference type="ARBA" id="ARBA00022525"/>
    </source>
</evidence>
<dbReference type="InterPro" id="IPR036514">
    <property type="entry name" value="SGNH_hydro_sf"/>
</dbReference>
<evidence type="ECO:0000256" key="4">
    <source>
        <dbReference type="ARBA" id="ARBA00022729"/>
    </source>
</evidence>
<reference evidence="9 10" key="1">
    <citation type="submission" date="2019-12" db="EMBL/GenBank/DDBJ databases">
        <authorList>
            <person name="Scholz U."/>
            <person name="Mascher M."/>
            <person name="Fiebig A."/>
        </authorList>
    </citation>
    <scope>NUCLEOTIDE SEQUENCE</scope>
</reference>
<dbReference type="AlphaFoldDB" id="A0A7I8J117"/>
<dbReference type="GO" id="GO:0005576">
    <property type="term" value="C:extracellular region"/>
    <property type="evidence" value="ECO:0007669"/>
    <property type="project" value="UniProtKB-SubCell"/>
</dbReference>
<keyword evidence="5" id="KW-0378">Hydrolase</keyword>
<dbReference type="PANTHER" id="PTHR45650:SF12">
    <property type="entry name" value="ZINC FINGER PROTEIN"/>
    <property type="match status" value="1"/>
</dbReference>
<dbReference type="Pfam" id="PF00657">
    <property type="entry name" value="Lipase_GDSL"/>
    <property type="match status" value="1"/>
</dbReference>
<keyword evidence="7" id="KW-0443">Lipid metabolism</keyword>
<feature type="signal peptide" evidence="8">
    <location>
        <begin position="1"/>
        <end position="22"/>
    </location>
</feature>
<gene>
    <name evidence="9" type="ORF">SI7747_08010304</name>
</gene>
<keyword evidence="6" id="KW-0442">Lipid degradation</keyword>
<dbReference type="InterPro" id="IPR001087">
    <property type="entry name" value="GDSL"/>
</dbReference>
<protein>
    <submittedName>
        <fullName evidence="9">Uncharacterized protein</fullName>
    </submittedName>
</protein>
<organism evidence="9">
    <name type="scientific">Spirodela intermedia</name>
    <name type="common">Intermediate duckweed</name>
    <dbReference type="NCBI Taxonomy" id="51605"/>
    <lineage>
        <taxon>Eukaryota</taxon>
        <taxon>Viridiplantae</taxon>
        <taxon>Streptophyta</taxon>
        <taxon>Embryophyta</taxon>
        <taxon>Tracheophyta</taxon>
        <taxon>Spermatophyta</taxon>
        <taxon>Magnoliopsida</taxon>
        <taxon>Liliopsida</taxon>
        <taxon>Araceae</taxon>
        <taxon>Lemnoideae</taxon>
        <taxon>Spirodela</taxon>
    </lineage>
</organism>
<feature type="chain" id="PRO_5029750831" evidence="8">
    <location>
        <begin position="23"/>
        <end position="368"/>
    </location>
</feature>
<dbReference type="Gene3D" id="3.40.50.1110">
    <property type="entry name" value="SGNH hydrolase"/>
    <property type="match status" value="1"/>
</dbReference>
<evidence type="ECO:0000256" key="1">
    <source>
        <dbReference type="ARBA" id="ARBA00004613"/>
    </source>
</evidence>
<keyword evidence="4 8" id="KW-0732">Signal</keyword>
<evidence type="ECO:0000256" key="6">
    <source>
        <dbReference type="ARBA" id="ARBA00022963"/>
    </source>
</evidence>
<evidence type="ECO:0000256" key="8">
    <source>
        <dbReference type="SAM" id="SignalP"/>
    </source>
</evidence>
<dbReference type="EMBL" id="CACRZD030000008">
    <property type="protein sequence ID" value="CAA6663915.1"/>
    <property type="molecule type" value="Genomic_DNA"/>
</dbReference>
<keyword evidence="3" id="KW-0964">Secreted</keyword>
<comment type="similarity">
    <text evidence="2">Belongs to the 'GDSL' lipolytic enzyme family.</text>
</comment>
<dbReference type="EMBL" id="LR743595">
    <property type="protein sequence ID" value="CAA2624469.1"/>
    <property type="molecule type" value="Genomic_DNA"/>
</dbReference>
<evidence type="ECO:0000313" key="10">
    <source>
        <dbReference type="Proteomes" id="UP001189122"/>
    </source>
</evidence>
<dbReference type="PANTHER" id="PTHR45650">
    <property type="entry name" value="GDSL-LIKE LIPASE/ACYLHYDROLASE-RELATED"/>
    <property type="match status" value="1"/>
</dbReference>
<proteinExistence type="inferred from homology"/>
<dbReference type="CDD" id="cd01837">
    <property type="entry name" value="SGNH_plant_lipase_like"/>
    <property type="match status" value="1"/>
</dbReference>